<sequence>MGGTPTIFVAINYRLGPLGFPRGDDVAQEVTAGSRKVLNLGLQDNIAALQWIKKHIASFGGDPSKVQVVPRVTIFGESAGARAIEVLLLSNQIQGLARGAIMESTGGASPISPTSDTANTVWDDFMAALPQCANTSMTDVECIRQLNSSEVIEGFINGNIFFNSPARGNWQPTLDDDIIPRFPSTLKPDHGLLEAVMIGSNKDEGTLYTDQTVNSPEVISAIILGSPPSPPNATPFQRQVQLQRLQRILKETLVLYPNIPSLGSPFDTGNETFGLDPEYKRTAAVSNDLIFESERRFHINKQLLPAGISTFSYLFADPDAVPVQDFVIGTPVPGSLGVLLKVTHSSEIFYVFGTLADRPEVNEVTPTAAKLSEMMMDYWISFANTLNPNDGKGSTRPNWPKYTAIRQQMMQLNGHNTTVIKDDFRKRQIALFNRDPTVFAR</sequence>
<evidence type="ECO:0000313" key="2">
    <source>
        <dbReference type="EMBL" id="KAF5372524.1"/>
    </source>
</evidence>
<dbReference type="InterPro" id="IPR029058">
    <property type="entry name" value="AB_hydrolase_fold"/>
</dbReference>
<dbReference type="Pfam" id="PF00135">
    <property type="entry name" value="COesterase"/>
    <property type="match status" value="1"/>
</dbReference>
<evidence type="ECO:0000313" key="3">
    <source>
        <dbReference type="Proteomes" id="UP000559256"/>
    </source>
</evidence>
<gene>
    <name evidence="2" type="ORF">D9758_005270</name>
</gene>
<dbReference type="SUPFAM" id="SSF53474">
    <property type="entry name" value="alpha/beta-Hydrolases"/>
    <property type="match status" value="1"/>
</dbReference>
<accession>A0A8H5GX04</accession>
<evidence type="ECO:0000259" key="1">
    <source>
        <dbReference type="Pfam" id="PF00135"/>
    </source>
</evidence>
<dbReference type="PANTHER" id="PTHR11559">
    <property type="entry name" value="CARBOXYLESTERASE"/>
    <property type="match status" value="1"/>
</dbReference>
<proteinExistence type="predicted"/>
<dbReference type="EMBL" id="JAACJM010000005">
    <property type="protein sequence ID" value="KAF5372524.1"/>
    <property type="molecule type" value="Genomic_DNA"/>
</dbReference>
<organism evidence="2 3">
    <name type="scientific">Tetrapyrgos nigripes</name>
    <dbReference type="NCBI Taxonomy" id="182062"/>
    <lineage>
        <taxon>Eukaryota</taxon>
        <taxon>Fungi</taxon>
        <taxon>Dikarya</taxon>
        <taxon>Basidiomycota</taxon>
        <taxon>Agaricomycotina</taxon>
        <taxon>Agaricomycetes</taxon>
        <taxon>Agaricomycetidae</taxon>
        <taxon>Agaricales</taxon>
        <taxon>Marasmiineae</taxon>
        <taxon>Marasmiaceae</taxon>
        <taxon>Tetrapyrgos</taxon>
    </lineage>
</organism>
<comment type="caution">
    <text evidence="2">The sequence shown here is derived from an EMBL/GenBank/DDBJ whole genome shotgun (WGS) entry which is preliminary data.</text>
</comment>
<name>A0A8H5GX04_9AGAR</name>
<protein>
    <recommendedName>
        <fullName evidence="1">Carboxylesterase type B domain-containing protein</fullName>
    </recommendedName>
</protein>
<dbReference type="InterPro" id="IPR050309">
    <property type="entry name" value="Type-B_Carboxylest/Lipase"/>
</dbReference>
<feature type="domain" description="Carboxylesterase type B" evidence="1">
    <location>
        <begin position="7"/>
        <end position="427"/>
    </location>
</feature>
<dbReference type="OrthoDB" id="408631at2759"/>
<dbReference type="InterPro" id="IPR002018">
    <property type="entry name" value="CarbesteraseB"/>
</dbReference>
<dbReference type="Proteomes" id="UP000559256">
    <property type="component" value="Unassembled WGS sequence"/>
</dbReference>
<reference evidence="2 3" key="1">
    <citation type="journal article" date="2020" name="ISME J.">
        <title>Uncovering the hidden diversity of litter-decomposition mechanisms in mushroom-forming fungi.</title>
        <authorList>
            <person name="Floudas D."/>
            <person name="Bentzer J."/>
            <person name="Ahren D."/>
            <person name="Johansson T."/>
            <person name="Persson P."/>
            <person name="Tunlid A."/>
        </authorList>
    </citation>
    <scope>NUCLEOTIDE SEQUENCE [LARGE SCALE GENOMIC DNA]</scope>
    <source>
        <strain evidence="2 3">CBS 291.85</strain>
    </source>
</reference>
<dbReference type="Gene3D" id="3.40.50.1820">
    <property type="entry name" value="alpha/beta hydrolase"/>
    <property type="match status" value="1"/>
</dbReference>
<dbReference type="AlphaFoldDB" id="A0A8H5GX04"/>
<keyword evidence="3" id="KW-1185">Reference proteome</keyword>